<dbReference type="Gene3D" id="3.40.50.1010">
    <property type="entry name" value="5'-nuclease"/>
    <property type="match status" value="1"/>
</dbReference>
<evidence type="ECO:0000256" key="4">
    <source>
        <dbReference type="ARBA" id="ARBA00022842"/>
    </source>
</evidence>
<dbReference type="SUPFAM" id="SSF88723">
    <property type="entry name" value="PIN domain-like"/>
    <property type="match status" value="1"/>
</dbReference>
<protein>
    <recommendedName>
        <fullName evidence="5">PIN domain-containing protein</fullName>
    </recommendedName>
</protein>
<evidence type="ECO:0000256" key="3">
    <source>
        <dbReference type="ARBA" id="ARBA00022801"/>
    </source>
</evidence>
<dbReference type="GO" id="GO:0016787">
    <property type="term" value="F:hydrolase activity"/>
    <property type="evidence" value="ECO:0007669"/>
    <property type="project" value="UniProtKB-KW"/>
</dbReference>
<dbReference type="Pfam" id="PF01850">
    <property type="entry name" value="PIN"/>
    <property type="match status" value="1"/>
</dbReference>
<dbReference type="Proteomes" id="UP000293995">
    <property type="component" value="Chromosome"/>
</dbReference>
<evidence type="ECO:0000256" key="2">
    <source>
        <dbReference type="ARBA" id="ARBA00022723"/>
    </source>
</evidence>
<dbReference type="InterPro" id="IPR029060">
    <property type="entry name" value="PIN-like_dom_sf"/>
</dbReference>
<dbReference type="CDD" id="cd09873">
    <property type="entry name" value="PIN_Pae0151-like"/>
    <property type="match status" value="1"/>
</dbReference>
<dbReference type="AlphaFoldDB" id="A0A4P6EE05"/>
<dbReference type="GO" id="GO:0046872">
    <property type="term" value="F:metal ion binding"/>
    <property type="evidence" value="ECO:0007669"/>
    <property type="project" value="UniProtKB-KW"/>
</dbReference>
<feature type="domain" description="PIN" evidence="5">
    <location>
        <begin position="17"/>
        <end position="63"/>
    </location>
</feature>
<evidence type="ECO:0000259" key="5">
    <source>
        <dbReference type="Pfam" id="PF01850"/>
    </source>
</evidence>
<dbReference type="GO" id="GO:0004518">
    <property type="term" value="F:nuclease activity"/>
    <property type="evidence" value="ECO:0007669"/>
    <property type="project" value="UniProtKB-KW"/>
</dbReference>
<keyword evidence="3" id="KW-0378">Hydrolase</keyword>
<dbReference type="RefSeq" id="WP_129390060.1">
    <property type="nucleotide sequence ID" value="NZ_CP035494.1"/>
</dbReference>
<organism evidence="6 7">
    <name type="scientific">Microbacterium protaetiae</name>
    <dbReference type="NCBI Taxonomy" id="2509458"/>
    <lineage>
        <taxon>Bacteria</taxon>
        <taxon>Bacillati</taxon>
        <taxon>Actinomycetota</taxon>
        <taxon>Actinomycetes</taxon>
        <taxon>Micrococcales</taxon>
        <taxon>Microbacteriaceae</taxon>
        <taxon>Microbacterium</taxon>
    </lineage>
</organism>
<name>A0A4P6EE05_9MICO</name>
<dbReference type="KEGG" id="mprt:ET475_11270"/>
<sequence>MTAAEAAVHEAMTLVQEFVTPDVGLIDRAYQLREGIRVRDGIYVALAERLRCPLLTSDKRLAAAHLPCTVVVPAS</sequence>
<dbReference type="OrthoDB" id="4377304at2"/>
<keyword evidence="1" id="KW-0540">Nuclease</keyword>
<keyword evidence="7" id="KW-1185">Reference proteome</keyword>
<accession>A0A4P6EE05</accession>
<gene>
    <name evidence="6" type="ORF">ET475_11270</name>
</gene>
<evidence type="ECO:0000313" key="6">
    <source>
        <dbReference type="EMBL" id="QAY60512.1"/>
    </source>
</evidence>
<dbReference type="InterPro" id="IPR002716">
    <property type="entry name" value="PIN_dom"/>
</dbReference>
<evidence type="ECO:0000256" key="1">
    <source>
        <dbReference type="ARBA" id="ARBA00022722"/>
    </source>
</evidence>
<keyword evidence="4" id="KW-0460">Magnesium</keyword>
<keyword evidence="2" id="KW-0479">Metal-binding</keyword>
<evidence type="ECO:0000313" key="7">
    <source>
        <dbReference type="Proteomes" id="UP000293995"/>
    </source>
</evidence>
<reference evidence="6 7" key="1">
    <citation type="submission" date="2019-01" db="EMBL/GenBank/DDBJ databases">
        <title>Genome sequencing of strain DFW100M-13.</title>
        <authorList>
            <person name="Heo J."/>
            <person name="Kim S.-J."/>
            <person name="Kim J.-S."/>
            <person name="Hong S.-B."/>
            <person name="Kwon S.-W."/>
        </authorList>
    </citation>
    <scope>NUCLEOTIDE SEQUENCE [LARGE SCALE GENOMIC DNA]</scope>
    <source>
        <strain evidence="6 7">DFW100M-13</strain>
    </source>
</reference>
<proteinExistence type="predicted"/>
<dbReference type="InterPro" id="IPR044153">
    <property type="entry name" value="PIN_Pae0151-like"/>
</dbReference>
<dbReference type="EMBL" id="CP035494">
    <property type="protein sequence ID" value="QAY60512.1"/>
    <property type="molecule type" value="Genomic_DNA"/>
</dbReference>